<dbReference type="Gene3D" id="1.25.40.390">
    <property type="match status" value="1"/>
</dbReference>
<dbReference type="SUPFAM" id="SSF48452">
    <property type="entry name" value="TPR-like"/>
    <property type="match status" value="1"/>
</dbReference>
<evidence type="ECO:0000259" key="7">
    <source>
        <dbReference type="Pfam" id="PF14322"/>
    </source>
</evidence>
<keyword evidence="4" id="KW-0472">Membrane</keyword>
<evidence type="ECO:0000256" key="2">
    <source>
        <dbReference type="ARBA" id="ARBA00006275"/>
    </source>
</evidence>
<evidence type="ECO:0000256" key="4">
    <source>
        <dbReference type="ARBA" id="ARBA00023136"/>
    </source>
</evidence>
<dbReference type="GO" id="GO:0009279">
    <property type="term" value="C:cell outer membrane"/>
    <property type="evidence" value="ECO:0007669"/>
    <property type="project" value="UniProtKB-SubCell"/>
</dbReference>
<name>A0A1G8AEI7_9SPHI</name>
<keyword evidence="3" id="KW-0732">Signal</keyword>
<evidence type="ECO:0000256" key="1">
    <source>
        <dbReference type="ARBA" id="ARBA00004442"/>
    </source>
</evidence>
<comment type="subcellular location">
    <subcellularLocation>
        <location evidence="1">Cell outer membrane</location>
    </subcellularLocation>
</comment>
<protein>
    <submittedName>
        <fullName evidence="8">Starch-binding associating with outer membrane</fullName>
    </submittedName>
</protein>
<evidence type="ECO:0000256" key="3">
    <source>
        <dbReference type="ARBA" id="ARBA00022729"/>
    </source>
</evidence>
<accession>A0A1G8AEI7</accession>
<keyword evidence="5" id="KW-0998">Cell outer membrane</keyword>
<dbReference type="AlphaFoldDB" id="A0A1G8AEI7"/>
<sequence length="542" mass="60114">MSMKKLIITAIILGSVAASGCRKGFLDRAPLDSYTNNVLWKSSNDALAALNGCYSKWGGSNNGYYGVFADNNSDNTFDQFPWENWLSLSAGIATPTNTGYSKWNYKCIQTCNWFLDNVGGTNMDATLKARFIAEARFLRAYEYFTLSQLYGAVPLVEHNVSPDDANKAAQTPKADVVAYILKELTAIAPDLPVSYSGADIGRVTRGAAIALKARIELFNKMYTECIADCQALMSPPFTYSIYPSYVNLFRQPFADNQEVILDVQFKASDNNFGWARNMTINSLGGYNSIAPTQSLVDAYETSNGKTIDDPTSGYDAAQPYKNRDPRLTATVFYPGTQYSSRLPYGQYYDPLSGSPKTIDHWGDNNCSPSAYGLRKYTPVIADFPNMDQVGMNVILIRFAEVKLMDAEAKIESNKIDATVFDDINSVRKRPDVSMPAVDQAKYNDQASLRTLLRRERRVELAVEGLRWFDIQRWQIGQQVMNGQVTGSLQGSVNPTNGALTLTPGTTVKVGTPRVFDAAKNYLFPIPQTEIDLNKNLKQNPGY</sequence>
<evidence type="ECO:0000259" key="6">
    <source>
        <dbReference type="Pfam" id="PF07980"/>
    </source>
</evidence>
<evidence type="ECO:0000256" key="5">
    <source>
        <dbReference type="ARBA" id="ARBA00023237"/>
    </source>
</evidence>
<dbReference type="InterPro" id="IPR012944">
    <property type="entry name" value="SusD_RagB_dom"/>
</dbReference>
<evidence type="ECO:0000313" key="8">
    <source>
        <dbReference type="EMBL" id="SDH19256.1"/>
    </source>
</evidence>
<dbReference type="InterPro" id="IPR011990">
    <property type="entry name" value="TPR-like_helical_dom_sf"/>
</dbReference>
<organism evidence="8 9">
    <name type="scientific">Mucilaginibacter gossypii</name>
    <dbReference type="NCBI Taxonomy" id="551996"/>
    <lineage>
        <taxon>Bacteria</taxon>
        <taxon>Pseudomonadati</taxon>
        <taxon>Bacteroidota</taxon>
        <taxon>Sphingobacteriia</taxon>
        <taxon>Sphingobacteriales</taxon>
        <taxon>Sphingobacteriaceae</taxon>
        <taxon>Mucilaginibacter</taxon>
    </lineage>
</organism>
<dbReference type="Pfam" id="PF07980">
    <property type="entry name" value="SusD_RagB"/>
    <property type="match status" value="1"/>
</dbReference>
<dbReference type="Proteomes" id="UP000199705">
    <property type="component" value="Unassembled WGS sequence"/>
</dbReference>
<dbReference type="PROSITE" id="PS51257">
    <property type="entry name" value="PROKAR_LIPOPROTEIN"/>
    <property type="match status" value="1"/>
</dbReference>
<dbReference type="STRING" id="551996.SAMN05192573_107171"/>
<dbReference type="Pfam" id="PF14322">
    <property type="entry name" value="SusD-like_3"/>
    <property type="match status" value="1"/>
</dbReference>
<gene>
    <name evidence="8" type="ORF">SAMN05192573_107171</name>
</gene>
<proteinExistence type="inferred from homology"/>
<feature type="domain" description="SusD-like N-terminal" evidence="7">
    <location>
        <begin position="76"/>
        <end position="217"/>
    </location>
</feature>
<evidence type="ECO:0000313" key="9">
    <source>
        <dbReference type="Proteomes" id="UP000199705"/>
    </source>
</evidence>
<dbReference type="EMBL" id="FNCG01000007">
    <property type="protein sequence ID" value="SDH19256.1"/>
    <property type="molecule type" value="Genomic_DNA"/>
</dbReference>
<comment type="similarity">
    <text evidence="2">Belongs to the SusD family.</text>
</comment>
<feature type="domain" description="RagB/SusD" evidence="6">
    <location>
        <begin position="257"/>
        <end position="542"/>
    </location>
</feature>
<keyword evidence="9" id="KW-1185">Reference proteome</keyword>
<dbReference type="InterPro" id="IPR033985">
    <property type="entry name" value="SusD-like_N"/>
</dbReference>
<reference evidence="9" key="1">
    <citation type="submission" date="2016-10" db="EMBL/GenBank/DDBJ databases">
        <authorList>
            <person name="Varghese N."/>
            <person name="Submissions S."/>
        </authorList>
    </citation>
    <scope>NUCLEOTIDE SEQUENCE [LARGE SCALE GENOMIC DNA]</scope>
    <source>
        <strain evidence="9">Gh-67</strain>
    </source>
</reference>